<feature type="transmembrane region" description="Helical" evidence="2">
    <location>
        <begin position="135"/>
        <end position="153"/>
    </location>
</feature>
<dbReference type="InterPro" id="IPR016187">
    <property type="entry name" value="CTDL_fold"/>
</dbReference>
<protein>
    <recommendedName>
        <fullName evidence="3">Pentraxin (PTX) domain-containing protein</fullName>
    </recommendedName>
</protein>
<dbReference type="InterPro" id="IPR016186">
    <property type="entry name" value="C-type_lectin-like/link_sf"/>
</dbReference>
<dbReference type="Proteomes" id="UP001163046">
    <property type="component" value="Unassembled WGS sequence"/>
</dbReference>
<sequence>MCVTFSGESGVIAQYLDGVREKSETGIAQEFDGGGTLTIGEAFIAQPYQITGFNLWDRVLPAMDIKDLATSCLKGIGNVKDWLEFSDKAKSISSSKCPVCVSPRNNRVLRRNLHRLDKLTDLSTAANKNSMHKKMASLTILQAVVIVIILGPIQSLSSVLSGVNTTRRAVQPGWFYIDTSCFQLVPLLGNGTRTGYCALNTARKKCFETGADLAVPRTKSILKSLWSVYQDHSWDIPEAHLGPLLLGAYDSLHEDWKWSDGSGVNSSVWGPGEPNSKFGKCGVMAKHSE</sequence>
<dbReference type="EMBL" id="MU827302">
    <property type="protein sequence ID" value="KAJ7365917.1"/>
    <property type="molecule type" value="Genomic_DNA"/>
</dbReference>
<evidence type="ECO:0000256" key="2">
    <source>
        <dbReference type="SAM" id="Phobius"/>
    </source>
</evidence>
<proteinExistence type="predicted"/>
<dbReference type="Gene3D" id="3.10.100.10">
    <property type="entry name" value="Mannose-Binding Protein A, subunit A"/>
    <property type="match status" value="1"/>
</dbReference>
<gene>
    <name evidence="4" type="ORF">OS493_002648</name>
</gene>
<evidence type="ECO:0000259" key="3">
    <source>
        <dbReference type="PROSITE" id="PS51828"/>
    </source>
</evidence>
<dbReference type="InterPro" id="IPR001759">
    <property type="entry name" value="PTX_dom"/>
</dbReference>
<dbReference type="OrthoDB" id="10606013at2759"/>
<dbReference type="Gene3D" id="2.60.120.200">
    <property type="match status" value="1"/>
</dbReference>
<feature type="domain" description="Pentraxin (PTX)" evidence="3">
    <location>
        <begin position="1"/>
        <end position="102"/>
    </location>
</feature>
<name>A0A9W9YTD4_9CNID</name>
<evidence type="ECO:0000256" key="1">
    <source>
        <dbReference type="PROSITE-ProRule" id="PRU01172"/>
    </source>
</evidence>
<accession>A0A9W9YTD4</accession>
<dbReference type="SUPFAM" id="SSF49899">
    <property type="entry name" value="Concanavalin A-like lectins/glucanases"/>
    <property type="match status" value="1"/>
</dbReference>
<dbReference type="InterPro" id="IPR013320">
    <property type="entry name" value="ConA-like_dom_sf"/>
</dbReference>
<dbReference type="AlphaFoldDB" id="A0A9W9YTD4"/>
<keyword evidence="5" id="KW-1185">Reference proteome</keyword>
<organism evidence="4 5">
    <name type="scientific">Desmophyllum pertusum</name>
    <dbReference type="NCBI Taxonomy" id="174260"/>
    <lineage>
        <taxon>Eukaryota</taxon>
        <taxon>Metazoa</taxon>
        <taxon>Cnidaria</taxon>
        <taxon>Anthozoa</taxon>
        <taxon>Hexacorallia</taxon>
        <taxon>Scleractinia</taxon>
        <taxon>Caryophylliina</taxon>
        <taxon>Caryophylliidae</taxon>
        <taxon>Desmophyllum</taxon>
    </lineage>
</organism>
<reference evidence="4" key="1">
    <citation type="submission" date="2023-01" db="EMBL/GenBank/DDBJ databases">
        <title>Genome assembly of the deep-sea coral Lophelia pertusa.</title>
        <authorList>
            <person name="Herrera S."/>
            <person name="Cordes E."/>
        </authorList>
    </citation>
    <scope>NUCLEOTIDE SEQUENCE</scope>
    <source>
        <strain evidence="4">USNM1676648</strain>
        <tissue evidence="4">Polyp</tissue>
    </source>
</reference>
<keyword evidence="2" id="KW-1133">Transmembrane helix</keyword>
<evidence type="ECO:0000313" key="5">
    <source>
        <dbReference type="Proteomes" id="UP001163046"/>
    </source>
</evidence>
<dbReference type="PROSITE" id="PS51828">
    <property type="entry name" value="PTX_2"/>
    <property type="match status" value="1"/>
</dbReference>
<keyword evidence="2" id="KW-0472">Membrane</keyword>
<keyword evidence="2" id="KW-0812">Transmembrane</keyword>
<comment type="caution">
    <text evidence="4">The sequence shown here is derived from an EMBL/GenBank/DDBJ whole genome shotgun (WGS) entry which is preliminary data.</text>
</comment>
<dbReference type="CDD" id="cd00037">
    <property type="entry name" value="CLECT"/>
    <property type="match status" value="1"/>
</dbReference>
<evidence type="ECO:0000313" key="4">
    <source>
        <dbReference type="EMBL" id="KAJ7365917.1"/>
    </source>
</evidence>
<dbReference type="SUPFAM" id="SSF56436">
    <property type="entry name" value="C-type lectin-like"/>
    <property type="match status" value="1"/>
</dbReference>
<comment type="caution">
    <text evidence="1">Lacks conserved residue(s) required for the propagation of feature annotation.</text>
</comment>